<evidence type="ECO:0000313" key="2">
    <source>
        <dbReference type="EMBL" id="MEE3718401.1"/>
    </source>
</evidence>
<organism evidence="2 3">
    <name type="scientific">Tumidithrix elongata BACA0141</name>
    <dbReference type="NCBI Taxonomy" id="2716417"/>
    <lineage>
        <taxon>Bacteria</taxon>
        <taxon>Bacillati</taxon>
        <taxon>Cyanobacteriota</taxon>
        <taxon>Cyanophyceae</taxon>
        <taxon>Pseudanabaenales</taxon>
        <taxon>Pseudanabaenaceae</taxon>
        <taxon>Tumidithrix</taxon>
        <taxon>Tumidithrix elongata</taxon>
    </lineage>
</organism>
<keyword evidence="3" id="KW-1185">Reference proteome</keyword>
<feature type="domain" description="DUF5615" evidence="1">
    <location>
        <begin position="6"/>
        <end position="91"/>
    </location>
</feature>
<sequence>MTKICFHLDENVDPVVAAGLRRYGVDVTTTAEVGLRSKSDPEQLAYVCQTQRVIVTQDRDFLIIASQGYEHSGIAYCQKGSRSIGKIVNALILMYEVLTPVDMKGKIEFL</sequence>
<reference evidence="2" key="1">
    <citation type="submission" date="2024-01" db="EMBL/GenBank/DDBJ databases">
        <title>Bank of Algae and Cyanobacteria of the Azores (BACA) strain genomes.</title>
        <authorList>
            <person name="Luz R."/>
            <person name="Cordeiro R."/>
            <person name="Fonseca A."/>
            <person name="Goncalves V."/>
        </authorList>
    </citation>
    <scope>NUCLEOTIDE SEQUENCE</scope>
    <source>
        <strain evidence="2">BACA0141</strain>
    </source>
</reference>
<evidence type="ECO:0000259" key="1">
    <source>
        <dbReference type="Pfam" id="PF18480"/>
    </source>
</evidence>
<proteinExistence type="predicted"/>
<dbReference type="EMBL" id="JAZBJZ010000076">
    <property type="protein sequence ID" value="MEE3718401.1"/>
    <property type="molecule type" value="Genomic_DNA"/>
</dbReference>
<comment type="caution">
    <text evidence="2">The sequence shown here is derived from an EMBL/GenBank/DDBJ whole genome shotgun (WGS) entry which is preliminary data.</text>
</comment>
<dbReference type="RefSeq" id="WP_330484834.1">
    <property type="nucleotide sequence ID" value="NZ_JAZBJZ010000076.1"/>
</dbReference>
<dbReference type="Proteomes" id="UP001333818">
    <property type="component" value="Unassembled WGS sequence"/>
</dbReference>
<name>A0AAW9Q704_9CYAN</name>
<dbReference type="AlphaFoldDB" id="A0AAW9Q704"/>
<gene>
    <name evidence="2" type="ORF">V2H45_16795</name>
</gene>
<evidence type="ECO:0000313" key="3">
    <source>
        <dbReference type="Proteomes" id="UP001333818"/>
    </source>
</evidence>
<protein>
    <submittedName>
        <fullName evidence="2">DUF5615 family PIN-like protein</fullName>
    </submittedName>
</protein>
<dbReference type="InterPro" id="IPR041049">
    <property type="entry name" value="DUF5615"/>
</dbReference>
<dbReference type="Pfam" id="PF18480">
    <property type="entry name" value="DUF5615"/>
    <property type="match status" value="1"/>
</dbReference>
<accession>A0AAW9Q704</accession>